<dbReference type="GO" id="GO:0007165">
    <property type="term" value="P:signal transduction"/>
    <property type="evidence" value="ECO:0007669"/>
    <property type="project" value="InterPro"/>
</dbReference>
<dbReference type="SUPFAM" id="SSF46785">
    <property type="entry name" value="Winged helix' DNA-binding domain"/>
    <property type="match status" value="1"/>
</dbReference>
<dbReference type="Pfam" id="PF00931">
    <property type="entry name" value="NB-ARC"/>
    <property type="match status" value="1"/>
</dbReference>
<keyword evidence="1" id="KW-0433">Leucine-rich repeat</keyword>
<dbReference type="InterPro" id="IPR042197">
    <property type="entry name" value="Apaf_helical"/>
</dbReference>
<dbReference type="GO" id="GO:0006952">
    <property type="term" value="P:defense response"/>
    <property type="evidence" value="ECO:0007669"/>
    <property type="project" value="UniProtKB-KW"/>
</dbReference>
<dbReference type="FunFam" id="3.40.50.10140:FF:000007">
    <property type="entry name" value="Disease resistance protein (TIR-NBS-LRR class)"/>
    <property type="match status" value="1"/>
</dbReference>
<evidence type="ECO:0000256" key="1">
    <source>
        <dbReference type="ARBA" id="ARBA00022614"/>
    </source>
</evidence>
<dbReference type="Pfam" id="PF01582">
    <property type="entry name" value="TIR"/>
    <property type="match status" value="1"/>
</dbReference>
<sequence>MSSSIIQTSSSSHNKCFDVFVSFRGEDTRYGFTDHLFAALRRKGVVAFRDDQIIKKGDLLEPDLFQAIEGSRLFIVVFSKDYASSTWCLKELTKIVDLVQETTRSVLPVFYDVTPSEVRKQTGKFGEAFAIHEERFKDDLEMLQKWREALKATTSRCGWDVRDKPQHTEIEKIVEVVIDILGHNQILCFEDDLVDMHSRVEQLEDLLDLDENKVVGICGMGGIGKTTLATALFNKISFQYDACCFIDDVSKTFRDSGPTGAQKQLLYQVLNQGNMEINNLPQGTMLVRSRLCHLKVLIVLDNVDQFEQLEKLALHPKYLGGGSRIIIISRDSHVLRNFGVNKVYDVQLLNENVALQLFCRKAFKSNDIVKGYEELTYDVLKHVNGLPLAIKVLGSFLFDRDVYEWRSALTRMKENPIKDIMDVLRVSFDGLEEMEKEIFLDIACFFTKGYFKRKVKKFISYRGFYPDIGMKVLIDKSLLRYDKFGEIKVHDLLIDMGRSVVRENSPKEPRKWSRLWDYKDLHNVMIKKKEAKNLEAIVIEDCPNEFLETTMREN</sequence>
<reference evidence="6" key="1">
    <citation type="submission" date="2018-05" db="EMBL/GenBank/DDBJ databases">
        <title>Draft genome of Mucuna pruriens seed.</title>
        <authorList>
            <person name="Nnadi N.E."/>
            <person name="Vos R."/>
            <person name="Hasami M.H."/>
            <person name="Devisetty U.K."/>
            <person name="Aguiy J.C."/>
        </authorList>
    </citation>
    <scope>NUCLEOTIDE SEQUENCE [LARGE SCALE GENOMIC DNA]</scope>
    <source>
        <strain evidence="6">JCA_2017</strain>
    </source>
</reference>
<evidence type="ECO:0000259" key="5">
    <source>
        <dbReference type="PROSITE" id="PS50104"/>
    </source>
</evidence>
<dbReference type="Proteomes" id="UP000257109">
    <property type="component" value="Unassembled WGS sequence"/>
</dbReference>
<dbReference type="OrthoDB" id="1627220at2759"/>
<dbReference type="InterPro" id="IPR036390">
    <property type="entry name" value="WH_DNA-bd_sf"/>
</dbReference>
<keyword evidence="7" id="KW-1185">Reference proteome</keyword>
<dbReference type="AlphaFoldDB" id="A0A371F1W8"/>
<dbReference type="PRINTS" id="PR00364">
    <property type="entry name" value="DISEASERSIST"/>
</dbReference>
<protein>
    <submittedName>
        <fullName evidence="6">TMV resistance protein N</fullName>
    </submittedName>
</protein>
<dbReference type="InterPro" id="IPR044974">
    <property type="entry name" value="Disease_R_plants"/>
</dbReference>
<dbReference type="PROSITE" id="PS50104">
    <property type="entry name" value="TIR"/>
    <property type="match status" value="1"/>
</dbReference>
<keyword evidence="4" id="KW-0520">NAD</keyword>
<feature type="non-terminal residue" evidence="6">
    <location>
        <position position="1"/>
    </location>
</feature>
<dbReference type="GO" id="GO:0043531">
    <property type="term" value="F:ADP binding"/>
    <property type="evidence" value="ECO:0007669"/>
    <property type="project" value="InterPro"/>
</dbReference>
<dbReference type="InterPro" id="IPR002182">
    <property type="entry name" value="NB-ARC"/>
</dbReference>
<dbReference type="SUPFAM" id="SSF52540">
    <property type="entry name" value="P-loop containing nucleoside triphosphate hydrolases"/>
    <property type="match status" value="1"/>
</dbReference>
<dbReference type="EMBL" id="QJKJ01010972">
    <property type="protein sequence ID" value="RDX72286.1"/>
    <property type="molecule type" value="Genomic_DNA"/>
</dbReference>
<accession>A0A371F1W8</accession>
<dbReference type="InterPro" id="IPR058192">
    <property type="entry name" value="WHD_ROQ1-like"/>
</dbReference>
<dbReference type="Pfam" id="PF23282">
    <property type="entry name" value="WHD_ROQ1"/>
    <property type="match status" value="1"/>
</dbReference>
<evidence type="ECO:0000313" key="6">
    <source>
        <dbReference type="EMBL" id="RDX72286.1"/>
    </source>
</evidence>
<dbReference type="Gene3D" id="3.40.50.10140">
    <property type="entry name" value="Toll/interleukin-1 receptor homology (TIR) domain"/>
    <property type="match status" value="1"/>
</dbReference>
<evidence type="ECO:0000256" key="2">
    <source>
        <dbReference type="ARBA" id="ARBA00022737"/>
    </source>
</evidence>
<dbReference type="PANTHER" id="PTHR11017">
    <property type="entry name" value="LEUCINE-RICH REPEAT-CONTAINING PROTEIN"/>
    <property type="match status" value="1"/>
</dbReference>
<comment type="caution">
    <text evidence="6">The sequence shown here is derived from an EMBL/GenBank/DDBJ whole genome shotgun (WGS) entry which is preliminary data.</text>
</comment>
<keyword evidence="3" id="KW-0611">Plant defense</keyword>
<evidence type="ECO:0000256" key="3">
    <source>
        <dbReference type="ARBA" id="ARBA00022821"/>
    </source>
</evidence>
<dbReference type="SMART" id="SM00255">
    <property type="entry name" value="TIR"/>
    <property type="match status" value="1"/>
</dbReference>
<keyword evidence="2" id="KW-0677">Repeat</keyword>
<gene>
    <name evidence="6" type="primary">N</name>
    <name evidence="6" type="ORF">CR513_48251</name>
</gene>
<dbReference type="Gene3D" id="3.40.50.300">
    <property type="entry name" value="P-loop containing nucleotide triphosphate hydrolases"/>
    <property type="match status" value="1"/>
</dbReference>
<name>A0A371F1W8_MUCPR</name>
<dbReference type="Gene3D" id="1.10.8.430">
    <property type="entry name" value="Helical domain of apoptotic protease-activating factors"/>
    <property type="match status" value="1"/>
</dbReference>
<feature type="domain" description="TIR" evidence="5">
    <location>
        <begin position="15"/>
        <end position="181"/>
    </location>
</feature>
<dbReference type="PANTHER" id="PTHR11017:SF259">
    <property type="entry name" value="ADP-RIBOSYL CYCLASE_CYCLIC ADP-RIBOSE HYDROLASE"/>
    <property type="match status" value="1"/>
</dbReference>
<organism evidence="6 7">
    <name type="scientific">Mucuna pruriens</name>
    <name type="common">Velvet bean</name>
    <name type="synonym">Dolichos pruriens</name>
    <dbReference type="NCBI Taxonomy" id="157652"/>
    <lineage>
        <taxon>Eukaryota</taxon>
        <taxon>Viridiplantae</taxon>
        <taxon>Streptophyta</taxon>
        <taxon>Embryophyta</taxon>
        <taxon>Tracheophyta</taxon>
        <taxon>Spermatophyta</taxon>
        <taxon>Magnoliopsida</taxon>
        <taxon>eudicotyledons</taxon>
        <taxon>Gunneridae</taxon>
        <taxon>Pentapetalae</taxon>
        <taxon>rosids</taxon>
        <taxon>fabids</taxon>
        <taxon>Fabales</taxon>
        <taxon>Fabaceae</taxon>
        <taxon>Papilionoideae</taxon>
        <taxon>50 kb inversion clade</taxon>
        <taxon>NPAAA clade</taxon>
        <taxon>indigoferoid/millettioid clade</taxon>
        <taxon>Phaseoleae</taxon>
        <taxon>Mucuna</taxon>
    </lineage>
</organism>
<dbReference type="InterPro" id="IPR027417">
    <property type="entry name" value="P-loop_NTPase"/>
</dbReference>
<evidence type="ECO:0000313" key="7">
    <source>
        <dbReference type="Proteomes" id="UP000257109"/>
    </source>
</evidence>
<evidence type="ECO:0000256" key="4">
    <source>
        <dbReference type="ARBA" id="ARBA00023027"/>
    </source>
</evidence>
<dbReference type="InterPro" id="IPR035897">
    <property type="entry name" value="Toll_tir_struct_dom_sf"/>
</dbReference>
<dbReference type="SUPFAM" id="SSF52200">
    <property type="entry name" value="Toll/Interleukin receptor TIR domain"/>
    <property type="match status" value="1"/>
</dbReference>
<proteinExistence type="predicted"/>
<dbReference type="InterPro" id="IPR000157">
    <property type="entry name" value="TIR_dom"/>
</dbReference>